<dbReference type="FunCoup" id="A0A1Y1Y3A5">
    <property type="interactions" value="108"/>
</dbReference>
<dbReference type="InterPro" id="IPR011701">
    <property type="entry name" value="MFS"/>
</dbReference>
<dbReference type="AlphaFoldDB" id="A0A1Y1Y3A5"/>
<evidence type="ECO:0000256" key="1">
    <source>
        <dbReference type="ARBA" id="ARBA00004127"/>
    </source>
</evidence>
<dbReference type="InterPro" id="IPR020846">
    <property type="entry name" value="MFS_dom"/>
</dbReference>
<dbReference type="Proteomes" id="UP000193498">
    <property type="component" value="Unassembled WGS sequence"/>
</dbReference>
<evidence type="ECO:0000313" key="10">
    <source>
        <dbReference type="EMBL" id="ORX92365.1"/>
    </source>
</evidence>
<feature type="transmembrane region" description="Helical" evidence="8">
    <location>
        <begin position="249"/>
        <end position="272"/>
    </location>
</feature>
<feature type="transmembrane region" description="Helical" evidence="8">
    <location>
        <begin position="27"/>
        <end position="46"/>
    </location>
</feature>
<evidence type="ECO:0000256" key="5">
    <source>
        <dbReference type="ARBA" id="ARBA00022989"/>
    </source>
</evidence>
<evidence type="ECO:0000256" key="3">
    <source>
        <dbReference type="ARBA" id="ARBA00022448"/>
    </source>
</evidence>
<dbReference type="GO" id="GO:0022857">
    <property type="term" value="F:transmembrane transporter activity"/>
    <property type="evidence" value="ECO:0007669"/>
    <property type="project" value="InterPro"/>
</dbReference>
<dbReference type="SUPFAM" id="SSF103473">
    <property type="entry name" value="MFS general substrate transporter"/>
    <property type="match status" value="1"/>
</dbReference>
<evidence type="ECO:0000256" key="8">
    <source>
        <dbReference type="SAM" id="Phobius"/>
    </source>
</evidence>
<accession>A0A1Y1Y3A5</accession>
<evidence type="ECO:0000256" key="7">
    <source>
        <dbReference type="SAM" id="MobiDB-lite"/>
    </source>
</evidence>
<dbReference type="STRING" id="1314790.A0A1Y1Y3A5"/>
<evidence type="ECO:0000256" key="2">
    <source>
        <dbReference type="ARBA" id="ARBA00008335"/>
    </source>
</evidence>
<comment type="caution">
    <text evidence="10">The sequence shown here is derived from an EMBL/GenBank/DDBJ whole genome shotgun (WGS) entry which is preliminary data.</text>
</comment>
<keyword evidence="6 8" id="KW-0472">Membrane</keyword>
<feature type="transmembrane region" description="Helical" evidence="8">
    <location>
        <begin position="156"/>
        <end position="174"/>
    </location>
</feature>
<dbReference type="Gene3D" id="1.20.1250.20">
    <property type="entry name" value="MFS general substrate transporter like domains"/>
    <property type="match status" value="2"/>
</dbReference>
<dbReference type="EMBL" id="MCFE01000280">
    <property type="protein sequence ID" value="ORX92365.1"/>
    <property type="molecule type" value="Genomic_DNA"/>
</dbReference>
<feature type="transmembrane region" description="Helical" evidence="8">
    <location>
        <begin position="356"/>
        <end position="375"/>
    </location>
</feature>
<dbReference type="OrthoDB" id="2147446at2759"/>
<evidence type="ECO:0000256" key="6">
    <source>
        <dbReference type="ARBA" id="ARBA00023136"/>
    </source>
</evidence>
<name>A0A1Y1Y3A5_9FUNG</name>
<dbReference type="PANTHER" id="PTHR23501:SF191">
    <property type="entry name" value="VACUOLAR BASIC AMINO ACID TRANSPORTER 4"/>
    <property type="match status" value="1"/>
</dbReference>
<feature type="transmembrane region" description="Helical" evidence="8">
    <location>
        <begin position="222"/>
        <end position="243"/>
    </location>
</feature>
<feature type="domain" description="Major facilitator superfamily (MFS) profile" evidence="9">
    <location>
        <begin position="33"/>
        <end position="519"/>
    </location>
</feature>
<dbReference type="InterPro" id="IPR036259">
    <property type="entry name" value="MFS_trans_sf"/>
</dbReference>
<dbReference type="CDD" id="cd17502">
    <property type="entry name" value="MFS_Azr1_MDR_like"/>
    <property type="match status" value="1"/>
</dbReference>
<comment type="subcellular location">
    <subcellularLocation>
        <location evidence="1">Endomembrane system</location>
        <topology evidence="1">Multi-pass membrane protein</topology>
    </subcellularLocation>
</comment>
<sequence length="519" mass="56003">MKLEDLEKTPSKPALVDDSHNPEKRTLSQLLLIILGLALAVLLAVLDRTIVSTALPRIATDFDAFDQITWVATAYMLTATACQPLYGKFSDIFGCKATFLVAIIIFEIGSALSGASQNMIMLIVARAIGGIGGGGIQGMIYIIMSKIIPIRERGKYQGFISGTVALSAVLGPLLGGVFTDEASWRWAFYINLPIGVIAIVIVVLFLHLPSTKSSLWEKIKRIDFIGTVLLLGFIITLLLPTQWGGNEYAWNSPIIIALFCVSGVLLIAFVVVEYKVAAEPIIPCRLFGMRSPLFSFIAMFFYGMMFFGLIYYIPLYYQIVLSESAISSGLHMLPMVLSVSLISITAGQLISRTGIIIIWCWIGSAVMTVGAGLVSTFNINTSRAHQIGFMIVLGAGAGGCPQALVLTGQAAVERKDVSIVTSITNFCRSIGGVIGISMFGAIFDNRLAAGLAELNLNIPVKDVTKGLQFLDSLSPSDRALVVNVYVHALRTIFTISIFIAGAAFLFSLGVKYTKIPKTK</sequence>
<evidence type="ECO:0000313" key="11">
    <source>
        <dbReference type="Proteomes" id="UP000193498"/>
    </source>
</evidence>
<dbReference type="GO" id="GO:0012505">
    <property type="term" value="C:endomembrane system"/>
    <property type="evidence" value="ECO:0007669"/>
    <property type="project" value="UniProtKB-SubCell"/>
</dbReference>
<feature type="transmembrane region" description="Helical" evidence="8">
    <location>
        <begin position="119"/>
        <end position="144"/>
    </location>
</feature>
<comment type="similarity">
    <text evidence="2">Belongs to the major facilitator superfamily.</text>
</comment>
<dbReference type="InParanoid" id="A0A1Y1Y3A5"/>
<proteinExistence type="inferred from homology"/>
<protein>
    <submittedName>
        <fullName evidence="10">MFS general substrate transporter</fullName>
    </submittedName>
</protein>
<feature type="transmembrane region" description="Helical" evidence="8">
    <location>
        <begin position="419"/>
        <end position="443"/>
    </location>
</feature>
<feature type="transmembrane region" description="Helical" evidence="8">
    <location>
        <begin position="488"/>
        <end position="510"/>
    </location>
</feature>
<dbReference type="FunFam" id="1.20.1720.10:FF:000013">
    <property type="entry name" value="Related to multidrug resistance proteins"/>
    <property type="match status" value="1"/>
</dbReference>
<keyword evidence="11" id="KW-1185">Reference proteome</keyword>
<keyword evidence="4 8" id="KW-0812">Transmembrane</keyword>
<reference evidence="10 11" key="1">
    <citation type="submission" date="2016-07" db="EMBL/GenBank/DDBJ databases">
        <title>Pervasive Adenine N6-methylation of Active Genes in Fungi.</title>
        <authorList>
            <consortium name="DOE Joint Genome Institute"/>
            <person name="Mondo S.J."/>
            <person name="Dannebaum R.O."/>
            <person name="Kuo R.C."/>
            <person name="Labutti K."/>
            <person name="Haridas S."/>
            <person name="Kuo A."/>
            <person name="Salamov A."/>
            <person name="Ahrendt S.R."/>
            <person name="Lipzen A."/>
            <person name="Sullivan W."/>
            <person name="Andreopoulos W.B."/>
            <person name="Clum A."/>
            <person name="Lindquist E."/>
            <person name="Daum C."/>
            <person name="Ramamoorthy G.K."/>
            <person name="Gryganskyi A."/>
            <person name="Culley D."/>
            <person name="Magnuson J.K."/>
            <person name="James T.Y."/>
            <person name="O'Malley M.A."/>
            <person name="Stajich J.E."/>
            <person name="Spatafora J.W."/>
            <person name="Visel A."/>
            <person name="Grigoriev I.V."/>
        </authorList>
    </citation>
    <scope>NUCLEOTIDE SEQUENCE [LARGE SCALE GENOMIC DNA]</scope>
    <source>
        <strain evidence="10 11">CBS 931.73</strain>
    </source>
</reference>
<feature type="region of interest" description="Disordered" evidence="7">
    <location>
        <begin position="1"/>
        <end position="20"/>
    </location>
</feature>
<evidence type="ECO:0000256" key="4">
    <source>
        <dbReference type="ARBA" id="ARBA00022692"/>
    </source>
</evidence>
<feature type="transmembrane region" description="Helical" evidence="8">
    <location>
        <begin position="293"/>
        <end position="313"/>
    </location>
</feature>
<gene>
    <name evidence="10" type="ORF">K493DRAFT_225870</name>
</gene>
<evidence type="ECO:0000259" key="9">
    <source>
        <dbReference type="PROSITE" id="PS50850"/>
    </source>
</evidence>
<dbReference type="PANTHER" id="PTHR23501">
    <property type="entry name" value="MAJOR FACILITATOR SUPERFAMILY"/>
    <property type="match status" value="1"/>
</dbReference>
<feature type="transmembrane region" description="Helical" evidence="8">
    <location>
        <begin position="93"/>
        <end position="113"/>
    </location>
</feature>
<dbReference type="Pfam" id="PF07690">
    <property type="entry name" value="MFS_1"/>
    <property type="match status" value="1"/>
</dbReference>
<feature type="transmembrane region" description="Helical" evidence="8">
    <location>
        <begin position="325"/>
        <end position="344"/>
    </location>
</feature>
<keyword evidence="5 8" id="KW-1133">Transmembrane helix</keyword>
<dbReference type="PROSITE" id="PS50850">
    <property type="entry name" value="MFS"/>
    <property type="match status" value="1"/>
</dbReference>
<dbReference type="GO" id="GO:0005886">
    <property type="term" value="C:plasma membrane"/>
    <property type="evidence" value="ECO:0007669"/>
    <property type="project" value="TreeGrafter"/>
</dbReference>
<feature type="transmembrane region" description="Helical" evidence="8">
    <location>
        <begin position="186"/>
        <end position="210"/>
    </location>
</feature>
<dbReference type="PRINTS" id="PR01036">
    <property type="entry name" value="TCRTETB"/>
</dbReference>
<feature type="transmembrane region" description="Helical" evidence="8">
    <location>
        <begin position="387"/>
        <end position="407"/>
    </location>
</feature>
<organism evidence="10 11">
    <name type="scientific">Basidiobolus meristosporus CBS 931.73</name>
    <dbReference type="NCBI Taxonomy" id="1314790"/>
    <lineage>
        <taxon>Eukaryota</taxon>
        <taxon>Fungi</taxon>
        <taxon>Fungi incertae sedis</taxon>
        <taxon>Zoopagomycota</taxon>
        <taxon>Entomophthoromycotina</taxon>
        <taxon>Basidiobolomycetes</taxon>
        <taxon>Basidiobolales</taxon>
        <taxon>Basidiobolaceae</taxon>
        <taxon>Basidiobolus</taxon>
    </lineage>
</organism>
<keyword evidence="3" id="KW-0813">Transport</keyword>